<organism evidence="1 2">
    <name type="scientific">Pyropia yezoensis</name>
    <name type="common">Susabi-nori</name>
    <name type="synonym">Porphyra yezoensis</name>
    <dbReference type="NCBI Taxonomy" id="2788"/>
    <lineage>
        <taxon>Eukaryota</taxon>
        <taxon>Rhodophyta</taxon>
        <taxon>Bangiophyceae</taxon>
        <taxon>Bangiales</taxon>
        <taxon>Bangiaceae</taxon>
        <taxon>Pyropia</taxon>
    </lineage>
</organism>
<keyword evidence="2" id="KW-1185">Reference proteome</keyword>
<dbReference type="Proteomes" id="UP000798662">
    <property type="component" value="Chromosome 2"/>
</dbReference>
<gene>
    <name evidence="1" type="ORF">I4F81_009236</name>
</gene>
<accession>A0ACC3CAD6</accession>
<protein>
    <submittedName>
        <fullName evidence="1">Uncharacterized protein</fullName>
    </submittedName>
</protein>
<evidence type="ECO:0000313" key="1">
    <source>
        <dbReference type="EMBL" id="KAK1866721.1"/>
    </source>
</evidence>
<sequence length="284" mass="29848">MRTCGSCGEDFSSAAYSRTQWGKGVGVSRCSGCVANGDGLDAGVAVPTARDNNATACEVRGSDMESPFASGTFRWVAKGTYTRGARAGQACVIKWFKTGGVMEERFYAADLKVVAKAVELVRGWNAARIVGPPVCVNRPQVWTVTTGPNAGQKILAEPYIAGYRRFNSNSGWTARSSVADSWVAAMQALSHCSYHSTGGQLTLVDLQGGVSVNGAVLTDPVVLSRTAGAYGVTDLGADGVASFFSRHACGHYCRPGMQWATAWLETPCTVHGRTTMATAEHGSG</sequence>
<dbReference type="EMBL" id="CM020619">
    <property type="protein sequence ID" value="KAK1866721.1"/>
    <property type="molecule type" value="Genomic_DNA"/>
</dbReference>
<proteinExistence type="predicted"/>
<evidence type="ECO:0000313" key="2">
    <source>
        <dbReference type="Proteomes" id="UP000798662"/>
    </source>
</evidence>
<name>A0ACC3CAD6_PYRYE</name>
<reference evidence="1" key="1">
    <citation type="submission" date="2019-11" db="EMBL/GenBank/DDBJ databases">
        <title>Nori genome reveals adaptations in red seaweeds to the harsh intertidal environment.</title>
        <authorList>
            <person name="Wang D."/>
            <person name="Mao Y."/>
        </authorList>
    </citation>
    <scope>NUCLEOTIDE SEQUENCE</scope>
    <source>
        <tissue evidence="1">Gametophyte</tissue>
    </source>
</reference>
<comment type="caution">
    <text evidence="1">The sequence shown here is derived from an EMBL/GenBank/DDBJ whole genome shotgun (WGS) entry which is preliminary data.</text>
</comment>